<dbReference type="NCBIfam" id="TIGR00413">
    <property type="entry name" value="rlpA"/>
    <property type="match status" value="1"/>
</dbReference>
<dbReference type="HOGENOM" id="CLU_533002_0_0_3"/>
<organism evidence="7 8">
    <name type="scientific">Oscillatoria acuminata PCC 6304</name>
    <dbReference type="NCBI Taxonomy" id="56110"/>
    <lineage>
        <taxon>Bacteria</taxon>
        <taxon>Bacillati</taxon>
        <taxon>Cyanobacteriota</taxon>
        <taxon>Cyanophyceae</taxon>
        <taxon>Oscillatoriophycideae</taxon>
        <taxon>Oscillatoriales</taxon>
        <taxon>Oscillatoriaceae</taxon>
        <taxon>Oscillatoria</taxon>
    </lineage>
</organism>
<evidence type="ECO:0000256" key="4">
    <source>
        <dbReference type="RuleBase" id="RU003495"/>
    </source>
</evidence>
<accession>K9TRF8</accession>
<keyword evidence="7" id="KW-0449">Lipoprotein</keyword>
<sequence>MPISLQLALTGDRSPLRSLSEDRIDPQTHLISVGFRDIVLAIRPDDKVVDPLIKTLMPLMGLVWMTCCLSGLLAYSPGLGNASIALKNPLSLQVLSGLSHRWDLPHRLVRGGNASVKKHRPPLKFKGASGERGRFAPLAQISDRPGKHRLADSRDRQIFTKALNWDNRPQKGQCTVNPPVKNSSPSKVLGQQNFLSTPQDLREKAILISNGPSQNSQKSDPGIGEFISNFFAEESFDLESKPSLDPSVQVKAVTVAPGPSRPMTRVNWWQSRHLFGLGETVSWFSEKTPKQIVFTKPSEFQVVVQGYSVAQLPDRIQADLFAHRIQDWLQGSDRDPSQLTPTTLNGVRAIQGGDRTLLLLSEDVVESIPRNQDLLTVEWTNNLRKALGAEPLPIAEAQAQMYGLVETPRKLQGTASWYGPYFHGRLTANGETYDQEDMTAAHPSLPFDTYLKVRNLQNGKMVIVRINDRGPYIPPRNLDLSLGAARVLGSEETGVISYEATFMKTTPVKVN</sequence>
<dbReference type="GO" id="GO:0008932">
    <property type="term" value="F:lytic endotransglycosylase activity"/>
    <property type="evidence" value="ECO:0007669"/>
    <property type="project" value="UniProtKB-UniRule"/>
</dbReference>
<dbReference type="InterPro" id="IPR036908">
    <property type="entry name" value="RlpA-like_sf"/>
</dbReference>
<feature type="domain" description="RlpA-like protein double-psi beta-barrel" evidence="6">
    <location>
        <begin position="412"/>
        <end position="497"/>
    </location>
</feature>
<dbReference type="STRING" id="56110.Oscil6304_5499"/>
<dbReference type="AlphaFoldDB" id="K9TRF8"/>
<name>K9TRF8_9CYAN</name>
<dbReference type="GO" id="GO:0071555">
    <property type="term" value="P:cell wall organization"/>
    <property type="evidence" value="ECO:0007669"/>
    <property type="project" value="UniProtKB-KW"/>
</dbReference>
<dbReference type="KEGG" id="oac:Oscil6304_5499"/>
<dbReference type="PATRIC" id="fig|56110.3.peg.6748"/>
<dbReference type="CDD" id="cd22268">
    <property type="entry name" value="DPBB_RlpA-like"/>
    <property type="match status" value="1"/>
</dbReference>
<feature type="compositionally biased region" description="Polar residues" evidence="5">
    <location>
        <begin position="170"/>
        <end position="188"/>
    </location>
</feature>
<dbReference type="InterPro" id="IPR009009">
    <property type="entry name" value="RlpA-like_DPBB"/>
</dbReference>
<dbReference type="PANTHER" id="PTHR34183">
    <property type="entry name" value="ENDOLYTIC PEPTIDOGLYCAN TRANSGLYCOSYLASE RLPA"/>
    <property type="match status" value="1"/>
</dbReference>
<proteinExistence type="inferred from homology"/>
<evidence type="ECO:0000313" key="8">
    <source>
        <dbReference type="Proteomes" id="UP000010367"/>
    </source>
</evidence>
<evidence type="ECO:0000256" key="3">
    <source>
        <dbReference type="HAMAP-Rule" id="MF_02071"/>
    </source>
</evidence>
<dbReference type="InParanoid" id="K9TRF8"/>
<reference evidence="7 8" key="1">
    <citation type="submission" date="2012-06" db="EMBL/GenBank/DDBJ databases">
        <title>Finished chromosome of genome of Oscillatoria acuminata PCC 6304.</title>
        <authorList>
            <consortium name="US DOE Joint Genome Institute"/>
            <person name="Gugger M."/>
            <person name="Coursin T."/>
            <person name="Rippka R."/>
            <person name="Tandeau De Marsac N."/>
            <person name="Huntemann M."/>
            <person name="Wei C.-L."/>
            <person name="Han J."/>
            <person name="Detter J.C."/>
            <person name="Han C."/>
            <person name="Tapia R."/>
            <person name="Davenport K."/>
            <person name="Daligault H."/>
            <person name="Erkkila T."/>
            <person name="Gu W."/>
            <person name="Munk A.C.C."/>
            <person name="Teshima H."/>
            <person name="Xu Y."/>
            <person name="Chain P."/>
            <person name="Chen A."/>
            <person name="Krypides N."/>
            <person name="Mavromatis K."/>
            <person name="Markowitz V."/>
            <person name="Szeto E."/>
            <person name="Ivanova N."/>
            <person name="Mikhailova N."/>
            <person name="Ovchinnikova G."/>
            <person name="Pagani I."/>
            <person name="Pati A."/>
            <person name="Goodwin L."/>
            <person name="Peters L."/>
            <person name="Pitluck S."/>
            <person name="Woyke T."/>
            <person name="Kerfeld C."/>
        </authorList>
    </citation>
    <scope>NUCLEOTIDE SEQUENCE [LARGE SCALE GENOMIC DNA]</scope>
    <source>
        <strain evidence="7 8">PCC 6304</strain>
    </source>
</reference>
<feature type="region of interest" description="Disordered" evidence="5">
    <location>
        <begin position="169"/>
        <end position="188"/>
    </location>
</feature>
<dbReference type="PANTHER" id="PTHR34183:SF1">
    <property type="entry name" value="ENDOLYTIC PEPTIDOGLYCAN TRANSGLYCOSYLASE RLPA"/>
    <property type="match status" value="1"/>
</dbReference>
<dbReference type="InterPro" id="IPR034718">
    <property type="entry name" value="RlpA"/>
</dbReference>
<protein>
    <recommendedName>
        <fullName evidence="3">Probable endolytic peptidoglycan transglycosylase RlpA</fullName>
        <ecNumber evidence="3">4.2.2.-</ecNumber>
    </recommendedName>
</protein>
<keyword evidence="8" id="KW-1185">Reference proteome</keyword>
<dbReference type="GO" id="GO:0000270">
    <property type="term" value="P:peptidoglycan metabolic process"/>
    <property type="evidence" value="ECO:0007669"/>
    <property type="project" value="UniProtKB-UniRule"/>
</dbReference>
<dbReference type="SUPFAM" id="SSF50685">
    <property type="entry name" value="Barwin-like endoglucanases"/>
    <property type="match status" value="1"/>
</dbReference>
<evidence type="ECO:0000259" key="6">
    <source>
        <dbReference type="Pfam" id="PF03330"/>
    </source>
</evidence>
<evidence type="ECO:0000256" key="1">
    <source>
        <dbReference type="ARBA" id="ARBA00023239"/>
    </source>
</evidence>
<dbReference type="eggNOG" id="COG0797">
    <property type="taxonomic scope" value="Bacteria"/>
</dbReference>
<dbReference type="InterPro" id="IPR012997">
    <property type="entry name" value="RplA"/>
</dbReference>
<keyword evidence="2 3" id="KW-0961">Cell wall biogenesis/degradation</keyword>
<dbReference type="EC" id="4.2.2.-" evidence="3"/>
<dbReference type="Pfam" id="PF03330">
    <property type="entry name" value="DPBB_1"/>
    <property type="match status" value="1"/>
</dbReference>
<dbReference type="Gene3D" id="2.40.40.10">
    <property type="entry name" value="RlpA-like domain"/>
    <property type="match status" value="1"/>
</dbReference>
<comment type="similarity">
    <text evidence="3 4">Belongs to the RlpA family.</text>
</comment>
<evidence type="ECO:0000256" key="5">
    <source>
        <dbReference type="SAM" id="MobiDB-lite"/>
    </source>
</evidence>
<evidence type="ECO:0000313" key="7">
    <source>
        <dbReference type="EMBL" id="AFY84983.1"/>
    </source>
</evidence>
<dbReference type="HAMAP" id="MF_02071">
    <property type="entry name" value="RlpA"/>
    <property type="match status" value="1"/>
</dbReference>
<keyword evidence="1 3" id="KW-0456">Lyase</keyword>
<evidence type="ECO:0000256" key="2">
    <source>
        <dbReference type="ARBA" id="ARBA00023316"/>
    </source>
</evidence>
<dbReference type="Proteomes" id="UP000010367">
    <property type="component" value="Chromosome"/>
</dbReference>
<comment type="function">
    <text evidence="3">Lytic transglycosylase with a strong preference for naked glycan strands that lack stem peptides.</text>
</comment>
<gene>
    <name evidence="3" type="primary">rlpA</name>
    <name evidence="7" type="ORF">Oscil6304_5499</name>
</gene>
<dbReference type="EMBL" id="CP003607">
    <property type="protein sequence ID" value="AFY84983.1"/>
    <property type="molecule type" value="Genomic_DNA"/>
</dbReference>